<feature type="non-terminal residue" evidence="1">
    <location>
        <position position="334"/>
    </location>
</feature>
<evidence type="ECO:0000313" key="1">
    <source>
        <dbReference type="EMBL" id="EJK71426.1"/>
    </source>
</evidence>
<evidence type="ECO:0000313" key="2">
    <source>
        <dbReference type="Proteomes" id="UP000266841"/>
    </source>
</evidence>
<accession>K0TD61</accession>
<comment type="caution">
    <text evidence="1">The sequence shown here is derived from an EMBL/GenBank/DDBJ whole genome shotgun (WGS) entry which is preliminary data.</text>
</comment>
<protein>
    <submittedName>
        <fullName evidence="1">Uncharacterized protein</fullName>
    </submittedName>
</protein>
<gene>
    <name evidence="1" type="ORF">THAOC_07137</name>
</gene>
<dbReference type="EMBL" id="AGNL01007241">
    <property type="protein sequence ID" value="EJK71426.1"/>
    <property type="molecule type" value="Genomic_DNA"/>
</dbReference>
<proteinExistence type="predicted"/>
<reference evidence="1 2" key="1">
    <citation type="journal article" date="2012" name="Genome Biol.">
        <title>Genome and low-iron response of an oceanic diatom adapted to chronic iron limitation.</title>
        <authorList>
            <person name="Lommer M."/>
            <person name="Specht M."/>
            <person name="Roy A.S."/>
            <person name="Kraemer L."/>
            <person name="Andreson R."/>
            <person name="Gutowska M.A."/>
            <person name="Wolf J."/>
            <person name="Bergner S.V."/>
            <person name="Schilhabel M.B."/>
            <person name="Klostermeier U.C."/>
            <person name="Beiko R.G."/>
            <person name="Rosenstiel P."/>
            <person name="Hippler M."/>
            <person name="Laroche J."/>
        </authorList>
    </citation>
    <scope>NUCLEOTIDE SEQUENCE [LARGE SCALE GENOMIC DNA]</scope>
    <source>
        <strain evidence="1 2">CCMP1005</strain>
    </source>
</reference>
<keyword evidence="2" id="KW-1185">Reference proteome</keyword>
<sequence length="334" mass="37067">MATLPPRQQEATSAESVLVGAESSWQPACMPGSVDHAKGTPKLMEDGKGGFSDWMLEDAMDEKDSVLFFVSICGGAWMIDEDKVNMQARDCMPMVDYITSLEPHGPDGPKWQIHNVFVPRESSRRTVTVLVMYCPDMLTRLLYVHSSPSHMFDSRTGRKAGYRLMESYMDTAMCWQFAAKSLRLLARSGSSLVLDDQLGAPIDESTVFNHSIHFVSSVLVGHGAMKHATATFINATLGEAENIFREGATAYVRGGRLDSISVLNRRKHRLEEERLARGDKKEKRKNDLKVNVRILSRLMTSTKGDYRAVTSAVDFVRNGSKGDVISTALANKRA</sequence>
<dbReference type="AlphaFoldDB" id="K0TD61"/>
<dbReference type="Proteomes" id="UP000266841">
    <property type="component" value="Unassembled WGS sequence"/>
</dbReference>
<name>K0TD61_THAOC</name>
<organism evidence="1 2">
    <name type="scientific">Thalassiosira oceanica</name>
    <name type="common">Marine diatom</name>
    <dbReference type="NCBI Taxonomy" id="159749"/>
    <lineage>
        <taxon>Eukaryota</taxon>
        <taxon>Sar</taxon>
        <taxon>Stramenopiles</taxon>
        <taxon>Ochrophyta</taxon>
        <taxon>Bacillariophyta</taxon>
        <taxon>Coscinodiscophyceae</taxon>
        <taxon>Thalassiosirophycidae</taxon>
        <taxon>Thalassiosirales</taxon>
        <taxon>Thalassiosiraceae</taxon>
        <taxon>Thalassiosira</taxon>
    </lineage>
</organism>